<dbReference type="STRING" id="173990.SAMN05660691_03646"/>
<evidence type="ECO:0008006" key="3">
    <source>
        <dbReference type="Google" id="ProtNLM"/>
    </source>
</evidence>
<evidence type="ECO:0000313" key="2">
    <source>
        <dbReference type="Proteomes" id="UP000199371"/>
    </source>
</evidence>
<dbReference type="RefSeq" id="WP_092796349.1">
    <property type="nucleotide sequence ID" value="NZ_FNXF01000019.1"/>
</dbReference>
<name>A0A1H6N5V3_9GAMM</name>
<protein>
    <recommendedName>
        <fullName evidence="3">DUF1826 domain-containing protein</fullName>
    </recommendedName>
</protein>
<dbReference type="Pfam" id="PF08856">
    <property type="entry name" value="DUF1826"/>
    <property type="match status" value="1"/>
</dbReference>
<reference evidence="2" key="1">
    <citation type="submission" date="2016-10" db="EMBL/GenBank/DDBJ databases">
        <authorList>
            <person name="Varghese N."/>
            <person name="Submissions S."/>
        </authorList>
    </citation>
    <scope>NUCLEOTIDE SEQUENCE [LARGE SCALE GENOMIC DNA]</scope>
    <source>
        <strain evidence="2">DSM 17616</strain>
    </source>
</reference>
<proteinExistence type="predicted"/>
<evidence type="ECO:0000313" key="1">
    <source>
        <dbReference type="EMBL" id="SEI10064.1"/>
    </source>
</evidence>
<dbReference type="OrthoDB" id="5342505at2"/>
<sequence length="193" mass="20666">MSALAFTEFSPLSHTTTRQLSDTSSDVLPQIFAPDVNLVSWQRAADPLISAYCAGLTLAMPLKRIVGADTVSTDIAAALPDAPGKAALLADIALLCQMFSCLMDCQQLGLRLETLQRPMCPKFHTDHLVCRLVCTYLGPGTEWLDAAGNMAHASSFAVTLLKGSGWEGNEQQAIVHRSPASGLPRVLLTLDPM</sequence>
<organism evidence="1 2">
    <name type="scientific">Rheinheimera pacifica</name>
    <dbReference type="NCBI Taxonomy" id="173990"/>
    <lineage>
        <taxon>Bacteria</taxon>
        <taxon>Pseudomonadati</taxon>
        <taxon>Pseudomonadota</taxon>
        <taxon>Gammaproteobacteria</taxon>
        <taxon>Chromatiales</taxon>
        <taxon>Chromatiaceae</taxon>
        <taxon>Rheinheimera</taxon>
    </lineage>
</organism>
<gene>
    <name evidence="1" type="ORF">SAMN05660691_03646</name>
</gene>
<keyword evidence="2" id="KW-1185">Reference proteome</keyword>
<dbReference type="EMBL" id="FNXF01000019">
    <property type="protein sequence ID" value="SEI10064.1"/>
    <property type="molecule type" value="Genomic_DNA"/>
</dbReference>
<dbReference type="Proteomes" id="UP000199371">
    <property type="component" value="Unassembled WGS sequence"/>
</dbReference>
<dbReference type="InterPro" id="IPR014955">
    <property type="entry name" value="DUF1826"/>
</dbReference>
<accession>A0A1H6N5V3</accession>
<dbReference type="AlphaFoldDB" id="A0A1H6N5V3"/>